<dbReference type="InterPro" id="IPR051792">
    <property type="entry name" value="GGT_bact"/>
</dbReference>
<accession>T0ZUT5</accession>
<dbReference type="EMBL" id="AUZX01010335">
    <property type="protein sequence ID" value="EQD48303.1"/>
    <property type="molecule type" value="Genomic_DNA"/>
</dbReference>
<dbReference type="InterPro" id="IPR029055">
    <property type="entry name" value="Ntn_hydrolases_N"/>
</dbReference>
<organism evidence="4">
    <name type="scientific">mine drainage metagenome</name>
    <dbReference type="NCBI Taxonomy" id="410659"/>
    <lineage>
        <taxon>unclassified sequences</taxon>
        <taxon>metagenomes</taxon>
        <taxon>ecological metagenomes</taxon>
    </lineage>
</organism>
<evidence type="ECO:0000256" key="3">
    <source>
        <dbReference type="ARBA" id="ARBA00023145"/>
    </source>
</evidence>
<dbReference type="PANTHER" id="PTHR43199:SF1">
    <property type="entry name" value="GLUTATHIONE HYDROLASE PROENZYME"/>
    <property type="match status" value="1"/>
</dbReference>
<dbReference type="Pfam" id="PF01019">
    <property type="entry name" value="G_glu_transpept"/>
    <property type="match status" value="1"/>
</dbReference>
<dbReference type="InterPro" id="IPR043137">
    <property type="entry name" value="GGT_ssub_C"/>
</dbReference>
<feature type="non-terminal residue" evidence="4">
    <location>
        <position position="1"/>
    </location>
</feature>
<dbReference type="PANTHER" id="PTHR43199">
    <property type="entry name" value="GLUTATHIONE HYDROLASE"/>
    <property type="match status" value="1"/>
</dbReference>
<reference evidence="4" key="1">
    <citation type="submission" date="2013-08" db="EMBL/GenBank/DDBJ databases">
        <authorList>
            <person name="Mendez C."/>
            <person name="Richter M."/>
            <person name="Ferrer M."/>
            <person name="Sanchez J."/>
        </authorList>
    </citation>
    <scope>NUCLEOTIDE SEQUENCE</scope>
</reference>
<keyword evidence="3" id="KW-0865">Zymogen</keyword>
<dbReference type="AlphaFoldDB" id="T0ZUT5"/>
<protein>
    <submittedName>
        <fullName evidence="4">Gamma-glutamyltranspeptidase</fullName>
    </submittedName>
</protein>
<dbReference type="SUPFAM" id="SSF56235">
    <property type="entry name" value="N-terminal nucleophile aminohydrolases (Ntn hydrolases)"/>
    <property type="match status" value="1"/>
</dbReference>
<sequence length="165" mass="17401">QWGNMAAVVHSINTVSWGSTGIFVEGISIPDSASFQQHAVAAAGPGRRLPDPTNPGLVLRNGKPVMAFGSIGAGLHIRTIGSLIAVLDFGLTPQQAINEPSIGCFEMGGIGRLTVGAKEFPPEFLKAVHDLGQDVVESDPLRGYWIGIQIDPVTRELHGGAIREL</sequence>
<evidence type="ECO:0000313" key="4">
    <source>
        <dbReference type="EMBL" id="EQD48303.1"/>
    </source>
</evidence>
<reference evidence="4" key="2">
    <citation type="journal article" date="2014" name="ISME J.">
        <title>Microbial stratification in low pH oxic and suboxic macroscopic growths along an acid mine drainage.</title>
        <authorList>
            <person name="Mendez-Garcia C."/>
            <person name="Mesa V."/>
            <person name="Sprenger R.R."/>
            <person name="Richter M."/>
            <person name="Diez M.S."/>
            <person name="Solano J."/>
            <person name="Bargiela R."/>
            <person name="Golyshina O.V."/>
            <person name="Manteca A."/>
            <person name="Ramos J.L."/>
            <person name="Gallego J.R."/>
            <person name="Llorente I."/>
            <person name="Martins Dos Santos V.A."/>
            <person name="Jensen O.N."/>
            <person name="Pelaez A.I."/>
            <person name="Sanchez J."/>
            <person name="Ferrer M."/>
        </authorList>
    </citation>
    <scope>NUCLEOTIDE SEQUENCE</scope>
</reference>
<dbReference type="GO" id="GO:0016787">
    <property type="term" value="F:hydrolase activity"/>
    <property type="evidence" value="ECO:0007669"/>
    <property type="project" value="UniProtKB-KW"/>
</dbReference>
<keyword evidence="2" id="KW-0378">Hydrolase</keyword>
<keyword evidence="1" id="KW-0808">Transferase</keyword>
<dbReference type="Gene3D" id="3.60.20.40">
    <property type="match status" value="1"/>
</dbReference>
<comment type="caution">
    <text evidence="4">The sequence shown here is derived from an EMBL/GenBank/DDBJ whole genome shotgun (WGS) entry which is preliminary data.</text>
</comment>
<proteinExistence type="predicted"/>
<evidence type="ECO:0000256" key="2">
    <source>
        <dbReference type="ARBA" id="ARBA00022801"/>
    </source>
</evidence>
<evidence type="ECO:0000256" key="1">
    <source>
        <dbReference type="ARBA" id="ARBA00022679"/>
    </source>
</evidence>
<dbReference type="GO" id="GO:0016740">
    <property type="term" value="F:transferase activity"/>
    <property type="evidence" value="ECO:0007669"/>
    <property type="project" value="UniProtKB-KW"/>
</dbReference>
<name>T0ZUT5_9ZZZZ</name>
<feature type="non-terminal residue" evidence="4">
    <location>
        <position position="165"/>
    </location>
</feature>
<gene>
    <name evidence="4" type="ORF">B1A_14092</name>
</gene>